<protein>
    <recommendedName>
        <fullName evidence="4">Secreted protein</fullName>
    </recommendedName>
</protein>
<sequence length="187" mass="20444">MHLASFIILSLSFYYAQADSNTSMSGPQLKPMQCTNIYLTLSERDIAEMQSKGGLNPSQRAKLSTNPVEAVCKSSAAGDNGGLCDFKTCSGKPAGKPLFHFVDKNLTILMNFASISVCGTCYPVTMKEGKLVRTSETSVEKVECGKNYFLKTEKDHNVCTAYDNKMYSCTGECKASIGKDDWVLEII</sequence>
<evidence type="ECO:0000256" key="1">
    <source>
        <dbReference type="SAM" id="SignalP"/>
    </source>
</evidence>
<dbReference type="AlphaFoldDB" id="A0A5B0S186"/>
<evidence type="ECO:0000313" key="2">
    <source>
        <dbReference type="EMBL" id="KAA1130833.1"/>
    </source>
</evidence>
<accession>A0A5B0S186</accession>
<feature type="chain" id="PRO_5022876207" description="Secreted protein" evidence="1">
    <location>
        <begin position="19"/>
        <end position="187"/>
    </location>
</feature>
<keyword evidence="1" id="KW-0732">Signal</keyword>
<evidence type="ECO:0008006" key="4">
    <source>
        <dbReference type="Google" id="ProtNLM"/>
    </source>
</evidence>
<dbReference type="EMBL" id="VDEP01000106">
    <property type="protein sequence ID" value="KAA1130833.1"/>
    <property type="molecule type" value="Genomic_DNA"/>
</dbReference>
<name>A0A5B0S186_PUCGR</name>
<gene>
    <name evidence="2" type="ORF">PGTUg99_025109</name>
</gene>
<comment type="caution">
    <text evidence="2">The sequence shown here is derived from an EMBL/GenBank/DDBJ whole genome shotgun (WGS) entry which is preliminary data.</text>
</comment>
<evidence type="ECO:0000313" key="3">
    <source>
        <dbReference type="Proteomes" id="UP000325313"/>
    </source>
</evidence>
<organism evidence="2 3">
    <name type="scientific">Puccinia graminis f. sp. tritici</name>
    <dbReference type="NCBI Taxonomy" id="56615"/>
    <lineage>
        <taxon>Eukaryota</taxon>
        <taxon>Fungi</taxon>
        <taxon>Dikarya</taxon>
        <taxon>Basidiomycota</taxon>
        <taxon>Pucciniomycotina</taxon>
        <taxon>Pucciniomycetes</taxon>
        <taxon>Pucciniales</taxon>
        <taxon>Pucciniaceae</taxon>
        <taxon>Puccinia</taxon>
    </lineage>
</organism>
<reference evidence="2 3" key="1">
    <citation type="submission" date="2019-05" db="EMBL/GenBank/DDBJ databases">
        <title>Emergence of the Ug99 lineage of the wheat stem rust pathogen through somatic hybridization.</title>
        <authorList>
            <person name="Li F."/>
            <person name="Upadhyaya N.M."/>
            <person name="Sperschneider J."/>
            <person name="Matny O."/>
            <person name="Nguyen-Phuc H."/>
            <person name="Mago R."/>
            <person name="Raley C."/>
            <person name="Miller M.E."/>
            <person name="Silverstein K.A.T."/>
            <person name="Henningsen E."/>
            <person name="Hirsch C.D."/>
            <person name="Visser B."/>
            <person name="Pretorius Z.A."/>
            <person name="Steffenson B.J."/>
            <person name="Schwessinger B."/>
            <person name="Dodds P.N."/>
            <person name="Figueroa M."/>
        </authorList>
    </citation>
    <scope>NUCLEOTIDE SEQUENCE [LARGE SCALE GENOMIC DNA]</scope>
    <source>
        <strain evidence="2 3">Ug99</strain>
    </source>
</reference>
<dbReference type="Proteomes" id="UP000325313">
    <property type="component" value="Unassembled WGS sequence"/>
</dbReference>
<feature type="signal peptide" evidence="1">
    <location>
        <begin position="1"/>
        <end position="18"/>
    </location>
</feature>
<proteinExistence type="predicted"/>